<dbReference type="Proteomes" id="UP000059074">
    <property type="component" value="Unassembled WGS sequence"/>
</dbReference>
<dbReference type="EMBL" id="LMTR01000091">
    <property type="protein sequence ID" value="KWT64566.1"/>
    <property type="molecule type" value="Genomic_DNA"/>
</dbReference>
<organism evidence="1 2">
    <name type="scientific">Hyphomicrobium sulfonivorans</name>
    <dbReference type="NCBI Taxonomy" id="121290"/>
    <lineage>
        <taxon>Bacteria</taxon>
        <taxon>Pseudomonadati</taxon>
        <taxon>Pseudomonadota</taxon>
        <taxon>Alphaproteobacteria</taxon>
        <taxon>Hyphomicrobiales</taxon>
        <taxon>Hyphomicrobiaceae</taxon>
        <taxon>Hyphomicrobium</taxon>
    </lineage>
</organism>
<gene>
    <name evidence="1" type="ORF">APY04_3234</name>
</gene>
<sequence length="38" mass="4378">MRSYPVVGTKKPPKLYGLRRLVFVIAAYGRLDLRRAIC</sequence>
<accession>A0A109B9A7</accession>
<comment type="caution">
    <text evidence="1">The sequence shown here is derived from an EMBL/GenBank/DDBJ whole genome shotgun (WGS) entry which is preliminary data.</text>
</comment>
<keyword evidence="2" id="KW-1185">Reference proteome</keyword>
<evidence type="ECO:0000313" key="2">
    <source>
        <dbReference type="Proteomes" id="UP000059074"/>
    </source>
</evidence>
<proteinExistence type="predicted"/>
<name>A0A109B9A7_HYPSL</name>
<protein>
    <submittedName>
        <fullName evidence="1">Uncharacterized protein</fullName>
    </submittedName>
</protein>
<dbReference type="PATRIC" id="fig|121290.4.peg.2074"/>
<evidence type="ECO:0000313" key="1">
    <source>
        <dbReference type="EMBL" id="KWT64566.1"/>
    </source>
</evidence>
<reference evidence="1 2" key="1">
    <citation type="submission" date="2015-10" db="EMBL/GenBank/DDBJ databases">
        <title>Transcriptomic analysis of a linuron degrading triple-species bacterial consortium.</title>
        <authorList>
            <person name="Albers P."/>
        </authorList>
    </citation>
    <scope>NUCLEOTIDE SEQUENCE [LARGE SCALE GENOMIC DNA]</scope>
    <source>
        <strain evidence="1 2">WDL6</strain>
    </source>
</reference>
<dbReference type="AlphaFoldDB" id="A0A109B9A7"/>